<protein>
    <recommendedName>
        <fullName evidence="1">SMP-30/Gluconolactonase/LRE-like region domain-containing protein</fullName>
    </recommendedName>
</protein>
<evidence type="ECO:0000259" key="1">
    <source>
        <dbReference type="Pfam" id="PF08450"/>
    </source>
</evidence>
<evidence type="ECO:0000313" key="3">
    <source>
        <dbReference type="Proteomes" id="UP000518752"/>
    </source>
</evidence>
<sequence>MAGALFTTLGLTAVVLAVLYQVYLSPFLAVLGVFRTPQTFGLDSSTCKRIPELQACEKIVLHQPTGLLYLACSDLNSRLQWSPAVDLFHTSRESNDDYVATYDPVTSKISRLNLSNFKKEISVHGMDVVPSEANADELYVYMVNHRSPPAGQDPKVVGADSVIEIFKTKVGSDQLTHITTVSHPIIMTPNDVAGQADGKSFFVTNDHSSKVGFTRVLDMFRSTTTVGYCHVDQGCKVAASKLLTSNGIARALNDTLYVASGLGGKVTVFEKQADNTLLLTDVIPIGQALDNLSLDSNGHLWVAAFPKAFDIIEQITKNTSHPSPVAAFRVSVNTGPNSFYGEKYKVEKVFEDSGTIVSGSTSVAYDAERKLLFMSGTSFMAFAGVASR</sequence>
<feature type="domain" description="SMP-30/Gluconolactonase/LRE-like region" evidence="1">
    <location>
        <begin position="156"/>
        <end position="305"/>
    </location>
</feature>
<gene>
    <name evidence="2" type="ORF">D9757_000655</name>
</gene>
<dbReference type="SUPFAM" id="SSF63829">
    <property type="entry name" value="Calcium-dependent phosphotriesterase"/>
    <property type="match status" value="1"/>
</dbReference>
<comment type="caution">
    <text evidence="2">The sequence shown here is derived from an EMBL/GenBank/DDBJ whole genome shotgun (WGS) entry which is preliminary data.</text>
</comment>
<name>A0A8H5I2A9_9AGAR</name>
<dbReference type="InterPro" id="IPR051288">
    <property type="entry name" value="Serum_paraoxonase/arylesterase"/>
</dbReference>
<dbReference type="AlphaFoldDB" id="A0A8H5I2A9"/>
<evidence type="ECO:0000313" key="2">
    <source>
        <dbReference type="EMBL" id="KAF5393495.1"/>
    </source>
</evidence>
<dbReference type="EMBL" id="JAACJN010000002">
    <property type="protein sequence ID" value="KAF5393495.1"/>
    <property type="molecule type" value="Genomic_DNA"/>
</dbReference>
<dbReference type="InterPro" id="IPR011042">
    <property type="entry name" value="6-blade_b-propeller_TolB-like"/>
</dbReference>
<keyword evidence="3" id="KW-1185">Reference proteome</keyword>
<proteinExistence type="predicted"/>
<organism evidence="2 3">
    <name type="scientific">Collybiopsis confluens</name>
    <dbReference type="NCBI Taxonomy" id="2823264"/>
    <lineage>
        <taxon>Eukaryota</taxon>
        <taxon>Fungi</taxon>
        <taxon>Dikarya</taxon>
        <taxon>Basidiomycota</taxon>
        <taxon>Agaricomycotina</taxon>
        <taxon>Agaricomycetes</taxon>
        <taxon>Agaricomycetidae</taxon>
        <taxon>Agaricales</taxon>
        <taxon>Marasmiineae</taxon>
        <taxon>Omphalotaceae</taxon>
        <taxon>Collybiopsis</taxon>
    </lineage>
</organism>
<dbReference type="Pfam" id="PF08450">
    <property type="entry name" value="SGL"/>
    <property type="match status" value="1"/>
</dbReference>
<dbReference type="PANTHER" id="PTHR11799">
    <property type="entry name" value="PARAOXONASE"/>
    <property type="match status" value="1"/>
</dbReference>
<dbReference type="OrthoDB" id="5307922at2759"/>
<dbReference type="InterPro" id="IPR013658">
    <property type="entry name" value="SGL"/>
</dbReference>
<accession>A0A8H5I2A9</accession>
<reference evidence="2 3" key="1">
    <citation type="journal article" date="2020" name="ISME J.">
        <title>Uncovering the hidden diversity of litter-decomposition mechanisms in mushroom-forming fungi.</title>
        <authorList>
            <person name="Floudas D."/>
            <person name="Bentzer J."/>
            <person name="Ahren D."/>
            <person name="Johansson T."/>
            <person name="Persson P."/>
            <person name="Tunlid A."/>
        </authorList>
    </citation>
    <scope>NUCLEOTIDE SEQUENCE [LARGE SCALE GENOMIC DNA]</scope>
    <source>
        <strain evidence="2 3">CBS 406.79</strain>
    </source>
</reference>
<dbReference type="PANTHER" id="PTHR11799:SF12">
    <property type="entry name" value="PARAOXONASE-RELATED"/>
    <property type="match status" value="1"/>
</dbReference>
<dbReference type="Proteomes" id="UP000518752">
    <property type="component" value="Unassembled WGS sequence"/>
</dbReference>
<dbReference type="Gene3D" id="2.120.10.30">
    <property type="entry name" value="TolB, C-terminal domain"/>
    <property type="match status" value="1"/>
</dbReference>